<organism evidence="1 2">
    <name type="scientific">Fusibacter tunisiensis</name>
    <dbReference type="NCBI Taxonomy" id="1008308"/>
    <lineage>
        <taxon>Bacteria</taxon>
        <taxon>Bacillati</taxon>
        <taxon>Bacillota</taxon>
        <taxon>Clostridia</taxon>
        <taxon>Eubacteriales</taxon>
        <taxon>Eubacteriales Family XII. Incertae Sedis</taxon>
        <taxon>Fusibacter</taxon>
    </lineage>
</organism>
<dbReference type="InterPro" id="IPR028979">
    <property type="entry name" value="Ser_kin/Pase_Hpr-like_N_sf"/>
</dbReference>
<name>A0ABS2MRC1_9FIRM</name>
<dbReference type="SUPFAM" id="SSF75138">
    <property type="entry name" value="HprK N-terminal domain-like"/>
    <property type="match status" value="1"/>
</dbReference>
<sequence>MIVKDLIESHAFKLMAGTDIDREIKNVYSCDLLSWVMAKGKFDTAWITVQTHSNILAVASLLDFACIIIPEGIEIDKDTIEKANAESVVILSTQLETFEIFKILYKEGVQ</sequence>
<accession>A0ABS2MRC1</accession>
<reference evidence="1 2" key="1">
    <citation type="submission" date="2021-01" db="EMBL/GenBank/DDBJ databases">
        <title>Genomic Encyclopedia of Type Strains, Phase IV (KMG-IV): sequencing the most valuable type-strain genomes for metagenomic binning, comparative biology and taxonomic classification.</title>
        <authorList>
            <person name="Goeker M."/>
        </authorList>
    </citation>
    <scope>NUCLEOTIDE SEQUENCE [LARGE SCALE GENOMIC DNA]</scope>
    <source>
        <strain evidence="1 2">DSM 24436</strain>
    </source>
</reference>
<keyword evidence="2" id="KW-1185">Reference proteome</keyword>
<evidence type="ECO:0000313" key="1">
    <source>
        <dbReference type="EMBL" id="MBM7561952.1"/>
    </source>
</evidence>
<dbReference type="EMBL" id="JAFBDT010000010">
    <property type="protein sequence ID" value="MBM7561952.1"/>
    <property type="molecule type" value="Genomic_DNA"/>
</dbReference>
<gene>
    <name evidence="1" type="ORF">JOC49_001495</name>
</gene>
<dbReference type="Proteomes" id="UP000767854">
    <property type="component" value="Unassembled WGS sequence"/>
</dbReference>
<dbReference type="RefSeq" id="WP_204663927.1">
    <property type="nucleotide sequence ID" value="NZ_JAFBDT010000010.1"/>
</dbReference>
<dbReference type="Gene3D" id="3.40.1390.20">
    <property type="entry name" value="HprK N-terminal domain-like"/>
    <property type="match status" value="1"/>
</dbReference>
<comment type="caution">
    <text evidence="1">The sequence shown here is derived from an EMBL/GenBank/DDBJ whole genome shotgun (WGS) entry which is preliminary data.</text>
</comment>
<protein>
    <submittedName>
        <fullName evidence="1">Transcriptional regulator</fullName>
    </submittedName>
</protein>
<evidence type="ECO:0000313" key="2">
    <source>
        <dbReference type="Proteomes" id="UP000767854"/>
    </source>
</evidence>
<proteinExistence type="predicted"/>